<dbReference type="InterPro" id="IPR013390">
    <property type="entry name" value="T3SS_HpaP"/>
</dbReference>
<dbReference type="EMBL" id="CP024904">
    <property type="protein sequence ID" value="AXF25793.1"/>
    <property type="molecule type" value="Genomic_DNA"/>
</dbReference>
<organism evidence="2 3">
    <name type="scientific">Burkholderia pyrrocinia</name>
    <name type="common">Pseudomonas pyrrocinia</name>
    <dbReference type="NCBI Taxonomy" id="60550"/>
    <lineage>
        <taxon>Bacteria</taxon>
        <taxon>Pseudomonadati</taxon>
        <taxon>Pseudomonadota</taxon>
        <taxon>Betaproteobacteria</taxon>
        <taxon>Burkholderiales</taxon>
        <taxon>Burkholderiaceae</taxon>
        <taxon>Burkholderia</taxon>
        <taxon>Burkholderia cepacia complex</taxon>
    </lineage>
</organism>
<dbReference type="InterPro" id="IPR038610">
    <property type="entry name" value="FliK-like_C_sf"/>
</dbReference>
<sequence length="212" mass="22476">MTLARRTPRAVRIHTPPAPVPGPHSPDAARRARFAALRGTARTAVAFASMADDVDTTTTPHEEHHAGAGATGARTRVDPDGEPAGAGMPDERDASDAQDTPDASGLSGRIALACLQESRARLTAERIAARVAEFCNTAAVQQHGTWSARLRLDPSLLSDTLLSMTLSPACLSLRFETANAQARQLICAHQDTLRSTLEAALHGRYELDVDVG</sequence>
<proteinExistence type="predicted"/>
<accession>A0A2Z5N887</accession>
<feature type="compositionally biased region" description="Basic residues" evidence="1">
    <location>
        <begin position="1"/>
        <end position="12"/>
    </location>
</feature>
<dbReference type="Gene3D" id="3.30.750.140">
    <property type="match status" value="1"/>
</dbReference>
<evidence type="ECO:0000313" key="2">
    <source>
        <dbReference type="EMBL" id="AXF25793.1"/>
    </source>
</evidence>
<dbReference type="Pfam" id="PF09483">
    <property type="entry name" value="HpaP"/>
    <property type="match status" value="1"/>
</dbReference>
<gene>
    <name evidence="2" type="ORF">CUJ89_35870</name>
</gene>
<name>A0A2Z5N887_BURPY</name>
<evidence type="ECO:0000313" key="3">
    <source>
        <dbReference type="Proteomes" id="UP000253104"/>
    </source>
</evidence>
<dbReference type="AlphaFoldDB" id="A0A2Z5N887"/>
<protein>
    <recommendedName>
        <fullName evidence="4">Type III secretion protein HpaP</fullName>
    </recommendedName>
</protein>
<feature type="region of interest" description="Disordered" evidence="1">
    <location>
        <begin position="1"/>
        <end position="28"/>
    </location>
</feature>
<dbReference type="OrthoDB" id="8781027at2"/>
<evidence type="ECO:0008006" key="4">
    <source>
        <dbReference type="Google" id="ProtNLM"/>
    </source>
</evidence>
<reference evidence="2 3" key="1">
    <citation type="journal article" date="2018" name="ISME J.">
        <title>Involvement of Burkholderiaceae and sulfurous volatiles in disease-suppressive soils.</title>
        <authorList>
            <person name="Carrion V.J."/>
            <person name="Cordovez V."/>
            <person name="Tyc O."/>
            <person name="Etalo D.W."/>
            <person name="de Bruijn I."/>
            <person name="de Jager V.C."/>
            <person name="Medema M.H."/>
            <person name="Eberl L."/>
            <person name="Raaijmakers J.M."/>
        </authorList>
    </citation>
    <scope>NUCLEOTIDE SEQUENCE [LARGE SCALE GENOMIC DNA]</scope>
    <source>
        <strain evidence="3">mHSR5</strain>
    </source>
</reference>
<feature type="region of interest" description="Disordered" evidence="1">
    <location>
        <begin position="55"/>
        <end position="104"/>
    </location>
</feature>
<dbReference type="NCBIfam" id="TIGR02557">
    <property type="entry name" value="HpaP"/>
    <property type="match status" value="1"/>
</dbReference>
<dbReference type="Proteomes" id="UP000253104">
    <property type="component" value="Chromosome mHSR5_C"/>
</dbReference>
<dbReference type="RefSeq" id="WP_114182156.1">
    <property type="nucleotide sequence ID" value="NZ_CP024904.1"/>
</dbReference>
<evidence type="ECO:0000256" key="1">
    <source>
        <dbReference type="SAM" id="MobiDB-lite"/>
    </source>
</evidence>